<keyword evidence="2" id="KW-1185">Reference proteome</keyword>
<name>A0AAN0K7A8_9ACTN</name>
<dbReference type="EMBL" id="AP028056">
    <property type="protein sequence ID" value="BEH02793.1"/>
    <property type="molecule type" value="Genomic_DNA"/>
</dbReference>
<dbReference type="AlphaFoldDB" id="A0AAN0K7A8"/>
<dbReference type="KEGG" id="broo:brsh051_20740"/>
<evidence type="ECO:0000313" key="2">
    <source>
        <dbReference type="Proteomes" id="UP001431656"/>
    </source>
</evidence>
<dbReference type="SUPFAM" id="SSF46689">
    <property type="entry name" value="Homeodomain-like"/>
    <property type="match status" value="1"/>
</dbReference>
<dbReference type="NCBIfam" id="NF033545">
    <property type="entry name" value="transpos_IS630"/>
    <property type="match status" value="1"/>
</dbReference>
<dbReference type="InterPro" id="IPR047655">
    <property type="entry name" value="Transpos_IS630-like"/>
</dbReference>
<evidence type="ECO:0008006" key="3">
    <source>
        <dbReference type="Google" id="ProtNLM"/>
    </source>
</evidence>
<proteinExistence type="predicted"/>
<dbReference type="Proteomes" id="UP001431656">
    <property type="component" value="Chromosome"/>
</dbReference>
<organism evidence="1 2">
    <name type="scientific">Brooklawnia propionicigenes</name>
    <dbReference type="NCBI Taxonomy" id="3041175"/>
    <lineage>
        <taxon>Bacteria</taxon>
        <taxon>Bacillati</taxon>
        <taxon>Actinomycetota</taxon>
        <taxon>Actinomycetes</taxon>
        <taxon>Propionibacteriales</taxon>
        <taxon>Propionibacteriaceae</taxon>
        <taxon>Brooklawnia</taxon>
    </lineage>
</organism>
<accession>A0AAN0K7A8</accession>
<protein>
    <recommendedName>
        <fullName evidence="3">Transposase</fullName>
    </recommendedName>
</protein>
<reference evidence="1" key="1">
    <citation type="journal article" date="2024" name="Int. J. Syst. Evol. Microbiol.">
        <title>Brooklawnia propionicigenes sp. nov., a facultatively anaerobic, propionate-producing bacterium isolated from a methanogenic reactor treating waste from cattle farms.</title>
        <authorList>
            <person name="Akita Y."/>
            <person name="Ueki A."/>
            <person name="Tonouchi A."/>
            <person name="Sugawara Y."/>
            <person name="Honma S."/>
            <person name="Kaku N."/>
            <person name="Ueki K."/>
        </authorList>
    </citation>
    <scope>NUCLEOTIDE SEQUENCE</scope>
    <source>
        <strain evidence="1">SH051</strain>
    </source>
</reference>
<evidence type="ECO:0000313" key="1">
    <source>
        <dbReference type="EMBL" id="BEH02793.1"/>
    </source>
</evidence>
<dbReference type="InterPro" id="IPR009057">
    <property type="entry name" value="Homeodomain-like_sf"/>
</dbReference>
<sequence length="260" mass="28332">MVTTSPFIIVPDPADLTALTGLANSRRAEHRQVIRARIILAAAQGHPNAAIAADLDLHVDTVRKWRNRYAHNGLAGLQDLARSGRPPVFTPVQVAQVKALACTPPADSDVPLARWSAAELAVQAVSQTMVTSVSPSTVSRWLTAGAIKPWQHRSWIFPRDPDFAAKAGIVLDLYDRRWQGAELGADDYVISADEKSQLQALHRRHPDLAPGPGRTRRVEFEYRRGGTLAYFAAYDVHHAHVIGTIAPTPASNPSPNSSTR</sequence>
<gene>
    <name evidence="1" type="ORF">brsh051_20740</name>
</gene>
<dbReference type="RefSeq" id="WP_286264713.1">
    <property type="nucleotide sequence ID" value="NZ_AP028056.1"/>
</dbReference>
<dbReference type="Pfam" id="PF13565">
    <property type="entry name" value="HTH_32"/>
    <property type="match status" value="1"/>
</dbReference>